<evidence type="ECO:0000313" key="2">
    <source>
        <dbReference type="Proteomes" id="UP000501467"/>
    </source>
</evidence>
<sequence length="69" mass="8144">MKMMMSRNDVWAVMLTATDGRICRWEFWNCTLAHVKDIVRGYVESCPYDCDWTIRGNGIKIQGRSRQKD</sequence>
<name>A0AAP9NGR2_BACFG</name>
<dbReference type="AlphaFoldDB" id="A0AAP9NGR2"/>
<organism evidence="1 2">
    <name type="scientific">Bacteroides fragilis</name>
    <dbReference type="NCBI Taxonomy" id="817"/>
    <lineage>
        <taxon>Bacteria</taxon>
        <taxon>Pseudomonadati</taxon>
        <taxon>Bacteroidota</taxon>
        <taxon>Bacteroidia</taxon>
        <taxon>Bacteroidales</taxon>
        <taxon>Bacteroidaceae</taxon>
        <taxon>Bacteroides</taxon>
    </lineage>
</organism>
<evidence type="ECO:0000313" key="1">
    <source>
        <dbReference type="EMBL" id="QKH87010.1"/>
    </source>
</evidence>
<reference evidence="1 2" key="1">
    <citation type="submission" date="2020-05" db="EMBL/GenBank/DDBJ databases">
        <title>FDA dAtabase for Regulatory Grade micrObial Sequences (FDA-ARGOS): Supporting development and validation of Infectious Disease Dx tests.</title>
        <authorList>
            <person name="Bojja K."/>
            <person name="Kessler A."/>
            <person name="Tallon L."/>
            <person name="Sadzewicz L."/>
            <person name="Zhao X."/>
            <person name="Vavikolanu K."/>
            <person name="Mehta A."/>
            <person name="Aluvathingal J."/>
            <person name="Nadendla S."/>
            <person name="Myers T."/>
            <person name="Yan Y."/>
            <person name="Sichtig H."/>
        </authorList>
    </citation>
    <scope>NUCLEOTIDE SEQUENCE [LARGE SCALE GENOMIC DNA]</scope>
    <source>
        <strain evidence="1 2">FDAARGOS_763</strain>
    </source>
</reference>
<accession>A0AAP9NGR2</accession>
<gene>
    <name evidence="1" type="ORF">FOC69_22755</name>
</gene>
<dbReference type="RefSeq" id="WP_032541788.1">
    <property type="nucleotide sequence ID" value="NZ_CP054003.1"/>
</dbReference>
<proteinExistence type="predicted"/>
<protein>
    <submittedName>
        <fullName evidence="1">Uncharacterized protein</fullName>
    </submittedName>
</protein>
<dbReference type="EMBL" id="CP054003">
    <property type="protein sequence ID" value="QKH87010.1"/>
    <property type="molecule type" value="Genomic_DNA"/>
</dbReference>
<dbReference type="Proteomes" id="UP000501467">
    <property type="component" value="Chromosome"/>
</dbReference>